<feature type="domain" description="VWFA" evidence="2">
    <location>
        <begin position="420"/>
        <end position="640"/>
    </location>
</feature>
<dbReference type="GeneID" id="30014055"/>
<feature type="region of interest" description="Disordered" evidence="1">
    <location>
        <begin position="247"/>
        <end position="407"/>
    </location>
</feature>
<proteinExistence type="predicted"/>
<protein>
    <recommendedName>
        <fullName evidence="2">VWFA domain-containing protein</fullName>
    </recommendedName>
</protein>
<dbReference type="STRING" id="1367422.A0A178Z9I9"/>
<dbReference type="PANTHER" id="PTHR34706:SF1">
    <property type="entry name" value="VWFA DOMAIN-CONTAINING PROTEIN"/>
    <property type="match status" value="1"/>
</dbReference>
<dbReference type="PANTHER" id="PTHR34706">
    <property type="entry name" value="SLR1338 PROTEIN"/>
    <property type="match status" value="1"/>
</dbReference>
<dbReference type="SUPFAM" id="SSF53300">
    <property type="entry name" value="vWA-like"/>
    <property type="match status" value="1"/>
</dbReference>
<feature type="compositionally biased region" description="Basic and acidic residues" evidence="1">
    <location>
        <begin position="288"/>
        <end position="310"/>
    </location>
</feature>
<dbReference type="Proteomes" id="UP000078343">
    <property type="component" value="Unassembled WGS sequence"/>
</dbReference>
<dbReference type="EMBL" id="LVYI01000010">
    <property type="protein sequence ID" value="OAP55735.1"/>
    <property type="molecule type" value="Genomic_DNA"/>
</dbReference>
<evidence type="ECO:0000256" key="1">
    <source>
        <dbReference type="SAM" id="MobiDB-lite"/>
    </source>
</evidence>
<dbReference type="PROSITE" id="PS50234">
    <property type="entry name" value="VWFA"/>
    <property type="match status" value="1"/>
</dbReference>
<gene>
    <name evidence="3" type="ORF">AYL99_09887</name>
</gene>
<dbReference type="InterPro" id="IPR002035">
    <property type="entry name" value="VWF_A"/>
</dbReference>
<sequence length="653" mass="71888">MADRKCTVVIKNDDADPNERHKYFAYFVEQDVAGGSLTQTLQPVFFSTEGLESGDQADFKVSSQLYAVIAKRKGFHAGRSIGNKEEISLIKAEKVDIGRRGDDGTALVVKWDNNRARPVFDGSRKEMSATSGRFSILCDASIPHSNAFVVGLARRIGTDMLRPVAIVPCVSSKDYLFSPREKIYIERCKSANEPIENGIIMSASTRDFGMRVCLPLRFDGEDISVSEKLGRFYVDNLPGQATYVAAEESEYDEGPVPARRRTPPAPPPPHPASTSGNPYSTSTPRPSNQDRSRLHSDPPAREPNREEHGSARTCSHPPNAVPSEHPTDHSRPSAPESSSGGGRASDKAHQSSPDPNQQAPSFAHEPPRNSATTGQASCEARPETRNQGGETPELSGPDDKTDDESDDEALLSFDRLRNFHTVFVVDDTGSMLLPACGDYTGKRQVPPGFKGRTRWAMVLDALQYIADIAAKHDESGIDVYFLVQSWLQRQGIRSGSVVRDLLERRGGSLRYGSGPTKFEPALRPILEGHLEDYRESKKPGSETAMPRPLDLIVLTDGVAKDKKQTESLIVKTAQDLTRLRAVPRQIGIQFVQVGEDRNAKEFLKHLDDGIKSQGVRDIVDTKRYDNQEGGLPLKEQLAKILLGAMDDDIDEEE</sequence>
<evidence type="ECO:0000259" key="2">
    <source>
        <dbReference type="PROSITE" id="PS50234"/>
    </source>
</evidence>
<feature type="compositionally biased region" description="Polar residues" evidence="1">
    <location>
        <begin position="350"/>
        <end position="360"/>
    </location>
</feature>
<keyword evidence="4" id="KW-1185">Reference proteome</keyword>
<dbReference type="InterPro" id="IPR036465">
    <property type="entry name" value="vWFA_dom_sf"/>
</dbReference>
<dbReference type="RefSeq" id="XP_018689102.1">
    <property type="nucleotide sequence ID" value="XM_018841393.1"/>
</dbReference>
<comment type="caution">
    <text evidence="3">The sequence shown here is derived from an EMBL/GenBank/DDBJ whole genome shotgun (WGS) entry which is preliminary data.</text>
</comment>
<evidence type="ECO:0000313" key="3">
    <source>
        <dbReference type="EMBL" id="OAP55735.1"/>
    </source>
</evidence>
<dbReference type="AlphaFoldDB" id="A0A178Z9I9"/>
<name>A0A178Z9I9_9EURO</name>
<reference evidence="3 4" key="1">
    <citation type="submission" date="2016-04" db="EMBL/GenBank/DDBJ databases">
        <title>Draft genome of Fonsecaea erecta CBS 125763.</title>
        <authorList>
            <person name="Weiss V.A."/>
            <person name="Vicente V.A."/>
            <person name="Raittz R.T."/>
            <person name="Moreno L.F."/>
            <person name="De Souza E.M."/>
            <person name="Pedrosa F.O."/>
            <person name="Steffens M.B."/>
            <person name="Faoro H."/>
            <person name="Tadra-Sfeir M.Z."/>
            <person name="Najafzadeh M.J."/>
            <person name="Felipe M.S."/>
            <person name="Teixeira M."/>
            <person name="Sun J."/>
            <person name="Xi L."/>
            <person name="Gomes R."/>
            <person name="De Azevedo C.M."/>
            <person name="Salgado C.G."/>
            <person name="Da Silva M.B."/>
            <person name="Nascimento M.F."/>
            <person name="Queiroz-Telles F."/>
            <person name="Attili D.S."/>
            <person name="Gorbushina A."/>
        </authorList>
    </citation>
    <scope>NUCLEOTIDE SEQUENCE [LARGE SCALE GENOMIC DNA]</scope>
    <source>
        <strain evidence="3 4">CBS 125763</strain>
    </source>
</reference>
<organism evidence="3 4">
    <name type="scientific">Fonsecaea erecta</name>
    <dbReference type="NCBI Taxonomy" id="1367422"/>
    <lineage>
        <taxon>Eukaryota</taxon>
        <taxon>Fungi</taxon>
        <taxon>Dikarya</taxon>
        <taxon>Ascomycota</taxon>
        <taxon>Pezizomycotina</taxon>
        <taxon>Eurotiomycetes</taxon>
        <taxon>Chaetothyriomycetidae</taxon>
        <taxon>Chaetothyriales</taxon>
        <taxon>Herpotrichiellaceae</taxon>
        <taxon>Fonsecaea</taxon>
    </lineage>
</organism>
<dbReference type="OrthoDB" id="2142040at2759"/>
<feature type="compositionally biased region" description="Polar residues" evidence="1">
    <location>
        <begin position="273"/>
        <end position="287"/>
    </location>
</feature>
<evidence type="ECO:0000313" key="4">
    <source>
        <dbReference type="Proteomes" id="UP000078343"/>
    </source>
</evidence>
<accession>A0A178Z9I9</accession>